<reference evidence="1" key="1">
    <citation type="submission" date="2021-08" db="EMBL/GenBank/DDBJ databases">
        <authorList>
            <person name="Stevens D.C."/>
        </authorList>
    </citation>
    <scope>NUCLEOTIDE SEQUENCE</scope>
    <source>
        <strain evidence="1">DSM 53165</strain>
    </source>
</reference>
<comment type="caution">
    <text evidence="1">The sequence shown here is derived from an EMBL/GenBank/DDBJ whole genome shotgun (WGS) entry which is preliminary data.</text>
</comment>
<name>A0ABS7U5W2_9BACT</name>
<evidence type="ECO:0000313" key="2">
    <source>
        <dbReference type="Proteomes" id="UP001139031"/>
    </source>
</evidence>
<keyword evidence="2" id="KW-1185">Reference proteome</keyword>
<organism evidence="1 2">
    <name type="scientific">Nannocystis pusilla</name>
    <dbReference type="NCBI Taxonomy" id="889268"/>
    <lineage>
        <taxon>Bacteria</taxon>
        <taxon>Pseudomonadati</taxon>
        <taxon>Myxococcota</taxon>
        <taxon>Polyangia</taxon>
        <taxon>Nannocystales</taxon>
        <taxon>Nannocystaceae</taxon>
        <taxon>Nannocystis</taxon>
    </lineage>
</organism>
<evidence type="ECO:0000313" key="1">
    <source>
        <dbReference type="EMBL" id="MBZ5715949.1"/>
    </source>
</evidence>
<accession>A0ABS7U5W2</accession>
<dbReference type="InterPro" id="IPR027417">
    <property type="entry name" value="P-loop_NTPase"/>
</dbReference>
<gene>
    <name evidence="1" type="ORF">K7C98_42530</name>
</gene>
<sequence>MVVTSGVAHELDRRLAGADERGEHLFLRPTDSPTPFLQQLGRGLRRSYGKEACTVLDFVGRHRAEFRFDRRFQALLGGTRRDLVQQIERGFPFLPAGCHMELDPIAAEIVLIRRSSEGRPSESADNCECSTRP</sequence>
<proteinExistence type="predicted"/>
<protein>
    <submittedName>
        <fullName evidence="1">Uncharacterized protein</fullName>
    </submittedName>
</protein>
<dbReference type="Gene3D" id="3.40.50.300">
    <property type="entry name" value="P-loop containing nucleotide triphosphate hydrolases"/>
    <property type="match status" value="1"/>
</dbReference>
<dbReference type="EMBL" id="JAIRAU010000059">
    <property type="protein sequence ID" value="MBZ5715949.1"/>
    <property type="molecule type" value="Genomic_DNA"/>
</dbReference>
<dbReference type="Proteomes" id="UP001139031">
    <property type="component" value="Unassembled WGS sequence"/>
</dbReference>